<gene>
    <name evidence="1" type="ORF">V6R86_13100</name>
</gene>
<protein>
    <recommendedName>
        <fullName evidence="3">C2H2-type domain-containing protein</fullName>
    </recommendedName>
</protein>
<dbReference type="RefSeq" id="WP_338505043.1">
    <property type="nucleotide sequence ID" value="NZ_CP145607.1"/>
</dbReference>
<name>A0ABZ2G6B0_9SPHN</name>
<sequence>MNAMDQLREALREQERSGGYRCGEYYCTAGCGLVEHTFRDHAEVCPEAAAILAEVEKPMAHLTHKVTLRRQLVKSERNALAMKHYPRTELADYWWPGMVEWLNNPGNVSDYALKGDMDERNDGTGMLNAWFDLHAYFPDVETAALFKLRWF</sequence>
<evidence type="ECO:0000313" key="1">
    <source>
        <dbReference type="EMBL" id="WWM71582.1"/>
    </source>
</evidence>
<accession>A0ABZ2G6B0</accession>
<dbReference type="Proteomes" id="UP001382935">
    <property type="component" value="Chromosome"/>
</dbReference>
<evidence type="ECO:0000313" key="2">
    <source>
        <dbReference type="Proteomes" id="UP001382935"/>
    </source>
</evidence>
<organism evidence="1 2">
    <name type="scientific">Sphingomonas kaistensis</name>
    <dbReference type="NCBI Taxonomy" id="298708"/>
    <lineage>
        <taxon>Bacteria</taxon>
        <taxon>Pseudomonadati</taxon>
        <taxon>Pseudomonadota</taxon>
        <taxon>Alphaproteobacteria</taxon>
        <taxon>Sphingomonadales</taxon>
        <taxon>Sphingomonadaceae</taxon>
        <taxon>Sphingomonas</taxon>
    </lineage>
</organism>
<proteinExistence type="predicted"/>
<dbReference type="EMBL" id="CP145607">
    <property type="protein sequence ID" value="WWM71582.1"/>
    <property type="molecule type" value="Genomic_DNA"/>
</dbReference>
<evidence type="ECO:0008006" key="3">
    <source>
        <dbReference type="Google" id="ProtNLM"/>
    </source>
</evidence>
<reference evidence="1 2" key="1">
    <citation type="submission" date="2024-02" db="EMBL/GenBank/DDBJ databases">
        <title>Full genome sequence of Sphingomonas kaistensis.</title>
        <authorList>
            <person name="Poletto B.L."/>
            <person name="Silva G."/>
            <person name="Galante D."/>
            <person name="Campos K.R."/>
            <person name="Santos M.B.N."/>
            <person name="Sacchi C.T."/>
        </authorList>
    </citation>
    <scope>NUCLEOTIDE SEQUENCE [LARGE SCALE GENOMIC DNA]</scope>
    <source>
        <strain evidence="1 2">MA4R</strain>
    </source>
</reference>
<keyword evidence="2" id="KW-1185">Reference proteome</keyword>